<dbReference type="EMBL" id="FNRF01000001">
    <property type="protein sequence ID" value="SEA11823.1"/>
    <property type="molecule type" value="Genomic_DNA"/>
</dbReference>
<keyword evidence="1" id="KW-0812">Transmembrane</keyword>
<organism evidence="2 3">
    <name type="scientific">Xylanibacter ruminicola</name>
    <name type="common">Prevotella ruminicola</name>
    <dbReference type="NCBI Taxonomy" id="839"/>
    <lineage>
        <taxon>Bacteria</taxon>
        <taxon>Pseudomonadati</taxon>
        <taxon>Bacteroidota</taxon>
        <taxon>Bacteroidia</taxon>
        <taxon>Bacteroidales</taxon>
        <taxon>Prevotellaceae</taxon>
        <taxon>Xylanibacter</taxon>
    </lineage>
</organism>
<feature type="transmembrane region" description="Helical" evidence="1">
    <location>
        <begin position="32"/>
        <end position="56"/>
    </location>
</feature>
<dbReference type="RefSeq" id="WP_074760239.1">
    <property type="nucleotide sequence ID" value="NZ_FNRF01000001.1"/>
</dbReference>
<gene>
    <name evidence="2" type="ORF">SAMN05216462_0689</name>
</gene>
<feature type="transmembrane region" description="Helical" evidence="1">
    <location>
        <begin position="9"/>
        <end position="26"/>
    </location>
</feature>
<keyword evidence="1" id="KW-0472">Membrane</keyword>
<proteinExistence type="predicted"/>
<reference evidence="2 3" key="1">
    <citation type="submission" date="2016-10" db="EMBL/GenBank/DDBJ databases">
        <authorList>
            <person name="de Groot N.N."/>
        </authorList>
    </citation>
    <scope>NUCLEOTIDE SEQUENCE [LARGE SCALE GENOMIC DNA]</scope>
    <source>
        <strain evidence="2 3">D31d</strain>
    </source>
</reference>
<feature type="transmembrane region" description="Helical" evidence="1">
    <location>
        <begin position="76"/>
        <end position="95"/>
    </location>
</feature>
<dbReference type="AlphaFoldDB" id="A0A1H3YK18"/>
<accession>A0A1H3YK18</accession>
<evidence type="ECO:0000313" key="2">
    <source>
        <dbReference type="EMBL" id="SEA11823.1"/>
    </source>
</evidence>
<dbReference type="OrthoDB" id="1071890at2"/>
<sequence>MMKATDKQSIIIACVFLSVPFLNMLNNLQFMGWGYMVGSAFYVALLFTMAVVLIKYATSNEQMHFSTALLKCASKYWAFAFSFMMLLLVFIKYVIMN</sequence>
<keyword evidence="1" id="KW-1133">Transmembrane helix</keyword>
<evidence type="ECO:0000256" key="1">
    <source>
        <dbReference type="SAM" id="Phobius"/>
    </source>
</evidence>
<dbReference type="Proteomes" id="UP000182257">
    <property type="component" value="Unassembled WGS sequence"/>
</dbReference>
<protein>
    <submittedName>
        <fullName evidence="2">Uncharacterized protein</fullName>
    </submittedName>
</protein>
<name>A0A1H3YK18_XYLRU</name>
<evidence type="ECO:0000313" key="3">
    <source>
        <dbReference type="Proteomes" id="UP000182257"/>
    </source>
</evidence>